<dbReference type="GO" id="GO:0009736">
    <property type="term" value="P:cytokinin-activated signaling pathway"/>
    <property type="evidence" value="ECO:0007669"/>
    <property type="project" value="UniProtKB-KW"/>
</dbReference>
<gene>
    <name evidence="3" type="ORF">DVH24_019144</name>
</gene>
<dbReference type="InterPro" id="IPR045871">
    <property type="entry name" value="AHP1-5/YPD1"/>
</dbReference>
<evidence type="ECO:0000313" key="3">
    <source>
        <dbReference type="EMBL" id="RXH76256.1"/>
    </source>
</evidence>
<evidence type="ECO:0000256" key="2">
    <source>
        <dbReference type="RuleBase" id="RU369004"/>
    </source>
</evidence>
<keyword evidence="1 2" id="KW-0902">Two-component regulatory system</keyword>
<dbReference type="PANTHER" id="PTHR28242">
    <property type="entry name" value="PHOSPHORELAY INTERMEDIATE PROTEIN YPD1"/>
    <property type="match status" value="1"/>
</dbReference>
<comment type="domain">
    <text evidence="2">Histidine-containing phosphotransfer domain (HPt) contains an active histidine that mediates the phosphotransfer.</text>
</comment>
<dbReference type="PANTHER" id="PTHR28242:SF30">
    <property type="entry name" value="HISTIDINE-CONTAINING PHOSPHOTRANSFER PROTEIN 2"/>
    <property type="match status" value="1"/>
</dbReference>
<comment type="function">
    <text evidence="2">Functions as a two-component phosphorelay mediators between cytokinin sensor histidine kinases and response regulators (B-type ARRs). Plays an important role in propagating cytokinin signal transduction.</text>
</comment>
<dbReference type="InterPro" id="IPR036641">
    <property type="entry name" value="HPT_dom_sf"/>
</dbReference>
<dbReference type="GO" id="GO:0000160">
    <property type="term" value="P:phosphorelay signal transduction system"/>
    <property type="evidence" value="ECO:0007669"/>
    <property type="project" value="UniProtKB-UniRule"/>
</dbReference>
<name>A0A498HXY4_MALDO</name>
<dbReference type="STRING" id="3750.A0A498HXY4"/>
<dbReference type="Proteomes" id="UP000290289">
    <property type="component" value="Chromosome 14"/>
</dbReference>
<dbReference type="GO" id="GO:0005829">
    <property type="term" value="C:cytosol"/>
    <property type="evidence" value="ECO:0007669"/>
    <property type="project" value="UniProtKB-SubCell"/>
</dbReference>
<evidence type="ECO:0000256" key="1">
    <source>
        <dbReference type="ARBA" id="ARBA00023012"/>
    </source>
</evidence>
<dbReference type="AlphaFoldDB" id="A0A498HXY4"/>
<dbReference type="EMBL" id="RDQH01000340">
    <property type="protein sequence ID" value="RXH76256.1"/>
    <property type="molecule type" value="Genomic_DNA"/>
</dbReference>
<proteinExistence type="predicted"/>
<dbReference type="SUPFAM" id="SSF47226">
    <property type="entry name" value="Histidine-containing phosphotransfer domain, HPT domain"/>
    <property type="match status" value="1"/>
</dbReference>
<keyword evidence="2" id="KW-0932">Cytokinin signaling pathway</keyword>
<sequence length="82" mass="9296">MVVSLFSTSNLCFSIRVCFCFSDSKIVINMALPGLKAQIKILVQSMLHEGMLDYQFTQLQELQDSNNPNFVAEIIKLFCDNT</sequence>
<dbReference type="GO" id="GO:0005634">
    <property type="term" value="C:nucleus"/>
    <property type="evidence" value="ECO:0007669"/>
    <property type="project" value="UniProtKB-SubCell"/>
</dbReference>
<keyword evidence="4" id="KW-1185">Reference proteome</keyword>
<comment type="subcellular location">
    <subcellularLocation>
        <location evidence="2">Cytoplasm</location>
        <location evidence="2">Cytosol</location>
    </subcellularLocation>
    <subcellularLocation>
        <location evidence="2">Nucleus</location>
    </subcellularLocation>
</comment>
<dbReference type="Gene3D" id="1.20.120.160">
    <property type="entry name" value="HPT domain"/>
    <property type="match status" value="1"/>
</dbReference>
<dbReference type="GO" id="GO:0043424">
    <property type="term" value="F:protein histidine kinase binding"/>
    <property type="evidence" value="ECO:0007669"/>
    <property type="project" value="UniProtKB-UniRule"/>
</dbReference>
<evidence type="ECO:0000313" key="4">
    <source>
        <dbReference type="Proteomes" id="UP000290289"/>
    </source>
</evidence>
<reference evidence="3 4" key="1">
    <citation type="submission" date="2018-10" db="EMBL/GenBank/DDBJ databases">
        <title>A high-quality apple genome assembly.</title>
        <authorList>
            <person name="Hu J."/>
        </authorList>
    </citation>
    <scope>NUCLEOTIDE SEQUENCE [LARGE SCALE GENOMIC DNA]</scope>
    <source>
        <strain evidence="4">cv. HFTH1</strain>
        <tissue evidence="3">Young leaf</tissue>
    </source>
</reference>
<accession>A0A498HXY4</accession>
<organism evidence="3 4">
    <name type="scientific">Malus domestica</name>
    <name type="common">Apple</name>
    <name type="synonym">Pyrus malus</name>
    <dbReference type="NCBI Taxonomy" id="3750"/>
    <lineage>
        <taxon>Eukaryota</taxon>
        <taxon>Viridiplantae</taxon>
        <taxon>Streptophyta</taxon>
        <taxon>Embryophyta</taxon>
        <taxon>Tracheophyta</taxon>
        <taxon>Spermatophyta</taxon>
        <taxon>Magnoliopsida</taxon>
        <taxon>eudicotyledons</taxon>
        <taxon>Gunneridae</taxon>
        <taxon>Pentapetalae</taxon>
        <taxon>rosids</taxon>
        <taxon>fabids</taxon>
        <taxon>Rosales</taxon>
        <taxon>Rosaceae</taxon>
        <taxon>Amygdaloideae</taxon>
        <taxon>Maleae</taxon>
        <taxon>Malus</taxon>
    </lineage>
</organism>
<comment type="caution">
    <text evidence="3">The sequence shown here is derived from an EMBL/GenBank/DDBJ whole genome shotgun (WGS) entry which is preliminary data.</text>
</comment>
<dbReference type="GO" id="GO:0009927">
    <property type="term" value="F:histidine phosphotransfer kinase activity"/>
    <property type="evidence" value="ECO:0007669"/>
    <property type="project" value="UniProtKB-UniRule"/>
</dbReference>
<protein>
    <recommendedName>
        <fullName evidence="2">Histidine-containing phosphotransfer protein</fullName>
    </recommendedName>
</protein>